<comment type="similarity">
    <text evidence="1">Belongs to the bacterial solute-binding protein 1 family.</text>
</comment>
<feature type="signal peptide" evidence="4">
    <location>
        <begin position="1"/>
        <end position="30"/>
    </location>
</feature>
<dbReference type="PROSITE" id="PS51257">
    <property type="entry name" value="PROKAR_LIPOPROTEIN"/>
    <property type="match status" value="1"/>
</dbReference>
<dbReference type="Gene3D" id="3.40.190.10">
    <property type="entry name" value="Periplasmic binding protein-like II"/>
    <property type="match status" value="1"/>
</dbReference>
<evidence type="ECO:0000313" key="6">
    <source>
        <dbReference type="Proteomes" id="UP001597244"/>
    </source>
</evidence>
<dbReference type="EMBL" id="JBHTOF010000018">
    <property type="protein sequence ID" value="MFD1464743.1"/>
    <property type="molecule type" value="Genomic_DNA"/>
</dbReference>
<reference evidence="6" key="1">
    <citation type="journal article" date="2019" name="Int. J. Syst. Evol. Microbiol.">
        <title>The Global Catalogue of Microorganisms (GCM) 10K type strain sequencing project: providing services to taxonomists for standard genome sequencing and annotation.</title>
        <authorList>
            <consortium name="The Broad Institute Genomics Platform"/>
            <consortium name="The Broad Institute Genome Sequencing Center for Infectious Disease"/>
            <person name="Wu L."/>
            <person name="Ma J."/>
        </authorList>
    </citation>
    <scope>NUCLEOTIDE SEQUENCE [LARGE SCALE GENOMIC DNA]</scope>
    <source>
        <strain evidence="6">CCM 8951</strain>
    </source>
</reference>
<dbReference type="Pfam" id="PF13416">
    <property type="entry name" value="SBP_bac_8"/>
    <property type="match status" value="1"/>
</dbReference>
<dbReference type="SUPFAM" id="SSF53850">
    <property type="entry name" value="Periplasmic binding protein-like II"/>
    <property type="match status" value="1"/>
</dbReference>
<dbReference type="PANTHER" id="PTHR30061:SF50">
    <property type="entry name" value="MALTOSE_MALTODEXTRIN-BINDING PERIPLASMIC PROTEIN"/>
    <property type="match status" value="1"/>
</dbReference>
<evidence type="ECO:0000256" key="4">
    <source>
        <dbReference type="SAM" id="SignalP"/>
    </source>
</evidence>
<evidence type="ECO:0000256" key="1">
    <source>
        <dbReference type="ARBA" id="ARBA00008520"/>
    </source>
</evidence>
<evidence type="ECO:0000256" key="2">
    <source>
        <dbReference type="ARBA" id="ARBA00022448"/>
    </source>
</evidence>
<organism evidence="5 6">
    <name type="scientific">Lapidilactobacillus mulanensis</name>
    <dbReference type="NCBI Taxonomy" id="2485999"/>
    <lineage>
        <taxon>Bacteria</taxon>
        <taxon>Bacillati</taxon>
        <taxon>Bacillota</taxon>
        <taxon>Bacilli</taxon>
        <taxon>Lactobacillales</taxon>
        <taxon>Lactobacillaceae</taxon>
        <taxon>Lapidilactobacillus</taxon>
    </lineage>
</organism>
<dbReference type="Proteomes" id="UP001597244">
    <property type="component" value="Unassembled WGS sequence"/>
</dbReference>
<keyword evidence="2" id="KW-0813">Transport</keyword>
<dbReference type="CDD" id="cd14748">
    <property type="entry name" value="PBP2_UgpB"/>
    <property type="match status" value="1"/>
</dbReference>
<dbReference type="PANTHER" id="PTHR30061">
    <property type="entry name" value="MALTOSE-BINDING PERIPLASMIC PROTEIN"/>
    <property type="match status" value="1"/>
</dbReference>
<dbReference type="RefSeq" id="WP_164506548.1">
    <property type="nucleotide sequence ID" value="NZ_JBHTOF010000018.1"/>
</dbReference>
<dbReference type="InterPro" id="IPR006059">
    <property type="entry name" value="SBP"/>
</dbReference>
<comment type="caution">
    <text evidence="5">The sequence shown here is derived from an EMBL/GenBank/DDBJ whole genome shotgun (WGS) entry which is preliminary data.</text>
</comment>
<proteinExistence type="inferred from homology"/>
<gene>
    <name evidence="5" type="ORF">ACFQ4L_01375</name>
</gene>
<keyword evidence="3 4" id="KW-0732">Signal</keyword>
<evidence type="ECO:0000256" key="3">
    <source>
        <dbReference type="ARBA" id="ARBA00022729"/>
    </source>
</evidence>
<protein>
    <submittedName>
        <fullName evidence="5">ABC transporter substrate-binding protein</fullName>
    </submittedName>
</protein>
<accession>A0ABW4DLP9</accession>
<keyword evidence="6" id="KW-1185">Reference proteome</keyword>
<feature type="chain" id="PRO_5046125983" evidence="4">
    <location>
        <begin position="31"/>
        <end position="427"/>
    </location>
</feature>
<name>A0ABW4DLP9_9LACO</name>
<evidence type="ECO:0000313" key="5">
    <source>
        <dbReference type="EMBL" id="MFD1464743.1"/>
    </source>
</evidence>
<sequence length="427" mass="46640">MKLTQKLFLSIGLSAMAVLLLAGCQSQSSAQKRSEPIKITYWHRLSGSWAKDQQKIITDFNKSQKKYQVVATSMNDYDTLQQKIMAAGKSGTLPVFAQTPYTNIGDYAKNDLIMPIDGLFSGDNALSKQQAANIVPSFLDTGKFNGKQYALPFSISTRILFYNQQMLADNQLSVPKTWSDVVSLGDKLRAKNVYGLMYDTSYDMELEGMAESAGEKMITSDLQVNIDTPKTKAALTTILKMIKDKTARTALGDQYFSTPFVSSKTAMGIGSSSTIPQIMADAPKGFKWGTAPVPAFDGQSANALAGSDLVMFKGSSKAEQAGALAFMKFALKDKYVVDWSIASGYEPITTSALNSERYQAYLKAHPQYQAAADAIKTSFASTVFTGYSDYRNQLMATVDDTISKHESADTALTALAKKTKQIIKDNQ</sequence>